<proteinExistence type="predicted"/>
<accession>A0A9N8W8U6</accession>
<evidence type="ECO:0000256" key="1">
    <source>
        <dbReference type="SAM" id="Coils"/>
    </source>
</evidence>
<comment type="caution">
    <text evidence="3">The sequence shown here is derived from an EMBL/GenBank/DDBJ whole genome shotgun (WGS) entry which is preliminary data.</text>
</comment>
<dbReference type="EMBL" id="CAJVPI010000096">
    <property type="protein sequence ID" value="CAG8479063.1"/>
    <property type="molecule type" value="Genomic_DNA"/>
</dbReference>
<feature type="compositionally biased region" description="Basic and acidic residues" evidence="2">
    <location>
        <begin position="366"/>
        <end position="382"/>
    </location>
</feature>
<evidence type="ECO:0000313" key="3">
    <source>
        <dbReference type="EMBL" id="CAG8479063.1"/>
    </source>
</evidence>
<organism evidence="3 4">
    <name type="scientific">Paraglomus brasilianum</name>
    <dbReference type="NCBI Taxonomy" id="144538"/>
    <lineage>
        <taxon>Eukaryota</taxon>
        <taxon>Fungi</taxon>
        <taxon>Fungi incertae sedis</taxon>
        <taxon>Mucoromycota</taxon>
        <taxon>Glomeromycotina</taxon>
        <taxon>Glomeromycetes</taxon>
        <taxon>Paraglomerales</taxon>
        <taxon>Paraglomeraceae</taxon>
        <taxon>Paraglomus</taxon>
    </lineage>
</organism>
<feature type="region of interest" description="Disordered" evidence="2">
    <location>
        <begin position="353"/>
        <end position="386"/>
    </location>
</feature>
<reference evidence="3" key="1">
    <citation type="submission" date="2021-06" db="EMBL/GenBank/DDBJ databases">
        <authorList>
            <person name="Kallberg Y."/>
            <person name="Tangrot J."/>
            <person name="Rosling A."/>
        </authorList>
    </citation>
    <scope>NUCLEOTIDE SEQUENCE</scope>
    <source>
        <strain evidence="3">BR232B</strain>
    </source>
</reference>
<feature type="compositionally biased region" description="Basic and acidic residues" evidence="2">
    <location>
        <begin position="134"/>
        <end position="146"/>
    </location>
</feature>
<protein>
    <submittedName>
        <fullName evidence="3">8036_t:CDS:1</fullName>
    </submittedName>
</protein>
<keyword evidence="4" id="KW-1185">Reference proteome</keyword>
<feature type="region of interest" description="Disordered" evidence="2">
    <location>
        <begin position="1"/>
        <end position="37"/>
    </location>
</feature>
<dbReference type="OrthoDB" id="2391883at2759"/>
<dbReference type="AlphaFoldDB" id="A0A9N8W8U6"/>
<gene>
    <name evidence="3" type="ORF">PBRASI_LOCUS1477</name>
</gene>
<evidence type="ECO:0000313" key="4">
    <source>
        <dbReference type="Proteomes" id="UP000789739"/>
    </source>
</evidence>
<dbReference type="Proteomes" id="UP000789739">
    <property type="component" value="Unassembled WGS sequence"/>
</dbReference>
<feature type="region of interest" description="Disordered" evidence="2">
    <location>
        <begin position="124"/>
        <end position="154"/>
    </location>
</feature>
<name>A0A9N8W8U6_9GLOM</name>
<sequence length="559" mass="63828">MDNASWNSAPSDNTRPLSPLIQDQDMSDARQLADDNGLRAASIDGQARQHQMQPLIQPHIQPHMQPHVQPHLQPHLQPSHLQPHMQHFYSPMSQPDQTNKHFSVQLTAKQDVRPEYTNIYHRNSVTPIALPPPVDKEPTSQRKQNDSDADSTDDVDLLRYSVGEQNAILSKKVKTLKEKRAKDKEKIAKLKDKHQRVLSDLDKNRFDISNEDVDRLKQQFEKERQRLHNRINESDLEVRDLNKEIKRLKEEASSYQSALGIATNVRWSDEDSNNSVQLTQAISDLQHTLNDFAKAKGSGVKLNEAACDELLEKYKCRTRMSDKRPKLVVGAAFQRLVLEIIFNSIEEYGLGDKDGWGPAEGESTDEGSKDESTDERSKDDHMAITLPTDNNALETNLLTTTRHLIRLVQEFSSTRNGEDHQTAIAPTKLRQQIYAVLGCRAFVKPDHPFVVSLTDQVVETLSHYRTIPDDAQKQAELRNDATALVYKAVHMYFRLYTQEPIPQFRNFFEAGEKIAVSTMSGPWDEEHIEELEVEICSFPMVGHHDNKRVLTKALVIPRK</sequence>
<feature type="coiled-coil region" evidence="1">
    <location>
        <begin position="166"/>
        <end position="258"/>
    </location>
</feature>
<keyword evidence="1" id="KW-0175">Coiled coil</keyword>
<feature type="compositionally biased region" description="Polar residues" evidence="2">
    <location>
        <begin position="1"/>
        <end position="16"/>
    </location>
</feature>
<feature type="compositionally biased region" description="Basic and acidic residues" evidence="2">
    <location>
        <begin position="27"/>
        <end position="37"/>
    </location>
</feature>
<evidence type="ECO:0000256" key="2">
    <source>
        <dbReference type="SAM" id="MobiDB-lite"/>
    </source>
</evidence>